<protein>
    <submittedName>
        <fullName evidence="2">Uncharacterized protein</fullName>
    </submittedName>
</protein>
<dbReference type="RefSeq" id="WP_018582402.1">
    <property type="nucleotide sequence ID" value="NZ_LDYD01000006.1"/>
</dbReference>
<keyword evidence="3" id="KW-1185">Reference proteome</keyword>
<reference evidence="2 3" key="1">
    <citation type="submission" date="2018-06" db="EMBL/GenBank/DDBJ databases">
        <authorList>
            <consortium name="Pathogen Informatics"/>
            <person name="Doyle S."/>
        </authorList>
    </citation>
    <scope>NUCLEOTIDE SEQUENCE [LARGE SCALE GENOMIC DNA]</scope>
    <source>
        <strain evidence="2 3">NCTC11862</strain>
    </source>
</reference>
<evidence type="ECO:0000256" key="1">
    <source>
        <dbReference type="SAM" id="Phobius"/>
    </source>
</evidence>
<keyword evidence="1" id="KW-0472">Membrane</keyword>
<proteinExistence type="predicted"/>
<dbReference type="EMBL" id="UFXQ01000001">
    <property type="protein sequence ID" value="STC69272.1"/>
    <property type="molecule type" value="Genomic_DNA"/>
</dbReference>
<keyword evidence="1" id="KW-0812">Transmembrane</keyword>
<dbReference type="AlphaFoldDB" id="A0A376CLX9"/>
<evidence type="ECO:0000313" key="2">
    <source>
        <dbReference type="EMBL" id="STC69272.1"/>
    </source>
</evidence>
<feature type="transmembrane region" description="Helical" evidence="1">
    <location>
        <begin position="6"/>
        <end position="26"/>
    </location>
</feature>
<gene>
    <name evidence="2" type="ORF">NCTC11862_01057</name>
</gene>
<evidence type="ECO:0000313" key="3">
    <source>
        <dbReference type="Proteomes" id="UP000254467"/>
    </source>
</evidence>
<dbReference type="Proteomes" id="UP000254467">
    <property type="component" value="Unassembled WGS sequence"/>
</dbReference>
<keyword evidence="1" id="KW-1133">Transmembrane helix</keyword>
<organism evidence="2 3">
    <name type="scientific">Corynebacterium pilosum</name>
    <dbReference type="NCBI Taxonomy" id="35756"/>
    <lineage>
        <taxon>Bacteria</taxon>
        <taxon>Bacillati</taxon>
        <taxon>Actinomycetota</taxon>
        <taxon>Actinomycetes</taxon>
        <taxon>Mycobacteriales</taxon>
        <taxon>Corynebacteriaceae</taxon>
        <taxon>Corynebacterium</taxon>
    </lineage>
</organism>
<accession>A0A376CLX9</accession>
<name>A0A376CLX9_9CORY</name>
<sequence>MWESIAAGTISGVIAGLIVAAALGVLNQWNRPRFQLRQVAPNTAVLTYSRWPPVVIGGSYALERGSVLSTAEGFRAGTGGIYLVGPSETVLRTDAGLGELNVGEVVDISYRFAPWFPLDRSKRMMRAVSWEVDPFDTQPRWWRWWGWKRYTLVLHPS</sequence>